<reference evidence="4 5" key="1">
    <citation type="submission" date="2017-01" db="EMBL/GenBank/DDBJ databases">
        <title>Genomic analysis of Xuhuaishuia manganoxidans DY6-4.</title>
        <authorList>
            <person name="Wang X."/>
        </authorList>
    </citation>
    <scope>NUCLEOTIDE SEQUENCE [LARGE SCALE GENOMIC DNA]</scope>
    <source>
        <strain evidence="4 5">DY6-4</strain>
    </source>
</reference>
<organism evidence="4 5">
    <name type="scientific">Brevirhabdus pacifica</name>
    <dbReference type="NCBI Taxonomy" id="1267768"/>
    <lineage>
        <taxon>Bacteria</taxon>
        <taxon>Pseudomonadati</taxon>
        <taxon>Pseudomonadota</taxon>
        <taxon>Alphaproteobacteria</taxon>
        <taxon>Rhodobacterales</taxon>
        <taxon>Paracoccaceae</taxon>
        <taxon>Brevirhabdus</taxon>
    </lineage>
</organism>
<keyword evidence="5" id="KW-1185">Reference proteome</keyword>
<dbReference type="Pfam" id="PF13280">
    <property type="entry name" value="WYL"/>
    <property type="match status" value="1"/>
</dbReference>
<dbReference type="InterPro" id="IPR026881">
    <property type="entry name" value="WYL_dom"/>
</dbReference>
<evidence type="ECO:0000256" key="1">
    <source>
        <dbReference type="SAM" id="MobiDB-lite"/>
    </source>
</evidence>
<dbReference type="AlphaFoldDB" id="A0A1U7DL80"/>
<dbReference type="OrthoDB" id="9807255at2"/>
<dbReference type="Pfam" id="PF08279">
    <property type="entry name" value="HTH_11"/>
    <property type="match status" value="1"/>
</dbReference>
<dbReference type="Gene3D" id="1.10.10.10">
    <property type="entry name" value="Winged helix-like DNA-binding domain superfamily/Winged helix DNA-binding domain"/>
    <property type="match status" value="1"/>
</dbReference>
<name>A0A1U7DL80_9RHOB</name>
<gene>
    <name evidence="4" type="ORF">BV394_13710</name>
</gene>
<evidence type="ECO:0000313" key="5">
    <source>
        <dbReference type="Proteomes" id="UP000187266"/>
    </source>
</evidence>
<feature type="domain" description="WYL" evidence="3">
    <location>
        <begin position="136"/>
        <end position="202"/>
    </location>
</feature>
<protein>
    <submittedName>
        <fullName evidence="4">Transcriptional regulator</fullName>
    </submittedName>
</protein>
<dbReference type="PANTHER" id="PTHR34580:SF3">
    <property type="entry name" value="PROTEIN PAFB"/>
    <property type="match status" value="1"/>
</dbReference>
<sequence length="239" mass="26108">MSRSDRLMELVRLLRDGRVHRAEDMARETGVSLRTIYRDLDTLAASGVPVEGARGLGYRATADVTLPPLNLSLTELEALHVGLAVVGDAGDGELREAARSLSARIDAVLPEDRSAPPAGFGFAVYPFADAAGGFAHMPRLRAAIRARQKLRVLHDEGDGTEVALVIRPLELDYWGRVWTCTSWCETEGGFRAFRLDRIRRMDVLQGLFVDEPGKTLADYRAGTPAARPASRPAPTKTTE</sequence>
<dbReference type="Proteomes" id="UP000187266">
    <property type="component" value="Chromosome"/>
</dbReference>
<accession>A0A2M9DBS3</accession>
<dbReference type="InterPro" id="IPR013196">
    <property type="entry name" value="HTH_11"/>
</dbReference>
<evidence type="ECO:0000259" key="3">
    <source>
        <dbReference type="Pfam" id="PF13280"/>
    </source>
</evidence>
<dbReference type="InterPro" id="IPR051534">
    <property type="entry name" value="CBASS_pafABC_assoc_protein"/>
</dbReference>
<dbReference type="PANTHER" id="PTHR34580">
    <property type="match status" value="1"/>
</dbReference>
<dbReference type="RefSeq" id="WP_076980660.1">
    <property type="nucleotide sequence ID" value="NZ_CP019124.1"/>
</dbReference>
<dbReference type="SUPFAM" id="SSF46785">
    <property type="entry name" value="Winged helix' DNA-binding domain"/>
    <property type="match status" value="1"/>
</dbReference>
<dbReference type="InterPro" id="IPR036390">
    <property type="entry name" value="WH_DNA-bd_sf"/>
</dbReference>
<dbReference type="PROSITE" id="PS52050">
    <property type="entry name" value="WYL"/>
    <property type="match status" value="1"/>
</dbReference>
<feature type="domain" description="Helix-turn-helix type 11" evidence="2">
    <location>
        <begin position="6"/>
        <end position="59"/>
    </location>
</feature>
<feature type="region of interest" description="Disordered" evidence="1">
    <location>
        <begin position="219"/>
        <end position="239"/>
    </location>
</feature>
<dbReference type="STRING" id="1267768.BV394_13710"/>
<evidence type="ECO:0000313" key="4">
    <source>
        <dbReference type="EMBL" id="APX90643.1"/>
    </source>
</evidence>
<evidence type="ECO:0000259" key="2">
    <source>
        <dbReference type="Pfam" id="PF08279"/>
    </source>
</evidence>
<dbReference type="InterPro" id="IPR036388">
    <property type="entry name" value="WH-like_DNA-bd_sf"/>
</dbReference>
<accession>A0A1U7DL80</accession>
<proteinExistence type="predicted"/>
<dbReference type="EMBL" id="CP019124">
    <property type="protein sequence ID" value="APX90643.1"/>
    <property type="molecule type" value="Genomic_DNA"/>
</dbReference>
<feature type="compositionally biased region" description="Low complexity" evidence="1">
    <location>
        <begin position="220"/>
        <end position="239"/>
    </location>
</feature>